<reference evidence="2 3" key="1">
    <citation type="submission" date="2019-11" db="EMBL/GenBank/DDBJ databases">
        <authorList>
            <person name="Criscuolo A."/>
        </authorList>
    </citation>
    <scope>NUCLEOTIDE SEQUENCE [LARGE SCALE GENOMIC DNA]</scope>
    <source>
        <strain evidence="2">CIP111667</strain>
    </source>
</reference>
<feature type="region of interest" description="Disordered" evidence="1">
    <location>
        <begin position="1"/>
        <end position="43"/>
    </location>
</feature>
<name>A0A7M4DM15_9MICO</name>
<comment type="caution">
    <text evidence="2">The sequence shown here is derived from an EMBL/GenBank/DDBJ whole genome shotgun (WGS) entry which is preliminary data.</text>
</comment>
<feature type="compositionally biased region" description="Polar residues" evidence="1">
    <location>
        <begin position="1"/>
        <end position="16"/>
    </location>
</feature>
<dbReference type="AlphaFoldDB" id="A0A7M4DM15"/>
<protein>
    <recommendedName>
        <fullName evidence="4">YdhG-like domain-containing protein</fullName>
    </recommendedName>
</protein>
<proteinExistence type="predicted"/>
<dbReference type="Proteomes" id="UP000419743">
    <property type="component" value="Unassembled WGS sequence"/>
</dbReference>
<evidence type="ECO:0000313" key="2">
    <source>
        <dbReference type="EMBL" id="VZO38347.1"/>
    </source>
</evidence>
<feature type="compositionally biased region" description="Basic and acidic residues" evidence="1">
    <location>
        <begin position="20"/>
        <end position="39"/>
    </location>
</feature>
<dbReference type="EMBL" id="CACRYJ010000046">
    <property type="protein sequence ID" value="VZO38347.1"/>
    <property type="molecule type" value="Genomic_DNA"/>
</dbReference>
<gene>
    <name evidence="2" type="ORF">HALOF300_03183</name>
</gene>
<dbReference type="RefSeq" id="WP_156741869.1">
    <property type="nucleotide sequence ID" value="NZ_CACRYJ010000046.1"/>
</dbReference>
<accession>A0A7M4DM15</accession>
<dbReference type="SUPFAM" id="SSF159888">
    <property type="entry name" value="YdhG-like"/>
    <property type="match status" value="1"/>
</dbReference>
<sequence>MNASKAESGGTESTGAGFSAEERASMKARAEELRSDARGGRSAKKAAADEAALLAKIEAMPQPDRTLAERIHVVVTSTIPDVAPKLMYGQPAYYRAGKVLCFFRSGQGDSERYSTFGFSEAAALDDDAGIWATSYALTEWTESVEAMITDLLTRATS</sequence>
<keyword evidence="3" id="KW-1185">Reference proteome</keyword>
<organism evidence="2 3">
    <name type="scientific">Occultella aeris</name>
    <dbReference type="NCBI Taxonomy" id="2761496"/>
    <lineage>
        <taxon>Bacteria</taxon>
        <taxon>Bacillati</taxon>
        <taxon>Actinomycetota</taxon>
        <taxon>Actinomycetes</taxon>
        <taxon>Micrococcales</taxon>
        <taxon>Ruaniaceae</taxon>
        <taxon>Occultella</taxon>
    </lineage>
</organism>
<evidence type="ECO:0000313" key="3">
    <source>
        <dbReference type="Proteomes" id="UP000419743"/>
    </source>
</evidence>
<evidence type="ECO:0000256" key="1">
    <source>
        <dbReference type="SAM" id="MobiDB-lite"/>
    </source>
</evidence>
<evidence type="ECO:0008006" key="4">
    <source>
        <dbReference type="Google" id="ProtNLM"/>
    </source>
</evidence>